<keyword evidence="4 8" id="KW-0808">Transferase</keyword>
<accession>A0A226EZF0</accession>
<keyword evidence="6 8" id="KW-1133">Transmembrane helix</keyword>
<proteinExistence type="inferred from homology"/>
<feature type="transmembrane region" description="Helical" evidence="8">
    <location>
        <begin position="26"/>
        <end position="45"/>
    </location>
</feature>
<evidence type="ECO:0000256" key="6">
    <source>
        <dbReference type="ARBA" id="ARBA00022989"/>
    </source>
</evidence>
<dbReference type="Pfam" id="PF01697">
    <property type="entry name" value="Glyco_transf_92"/>
    <property type="match status" value="1"/>
</dbReference>
<dbReference type="GO" id="GO:0005737">
    <property type="term" value="C:cytoplasm"/>
    <property type="evidence" value="ECO:0007669"/>
    <property type="project" value="TreeGrafter"/>
</dbReference>
<dbReference type="AlphaFoldDB" id="A0A226EZF0"/>
<evidence type="ECO:0000256" key="1">
    <source>
        <dbReference type="ARBA" id="ARBA00004167"/>
    </source>
</evidence>
<evidence type="ECO:0000256" key="2">
    <source>
        <dbReference type="ARBA" id="ARBA00007647"/>
    </source>
</evidence>
<dbReference type="GO" id="GO:0016020">
    <property type="term" value="C:membrane"/>
    <property type="evidence" value="ECO:0007669"/>
    <property type="project" value="UniProtKB-SubCell"/>
</dbReference>
<comment type="caution">
    <text evidence="9">The sequence shown here is derived from an EMBL/GenBank/DDBJ whole genome shotgun (WGS) entry which is preliminary data.</text>
</comment>
<keyword evidence="7 8" id="KW-0472">Membrane</keyword>
<dbReference type="PANTHER" id="PTHR21461:SF69">
    <property type="entry name" value="GLYCOSYLTRANSFERASE FAMILY 92 PROTEIN"/>
    <property type="match status" value="1"/>
</dbReference>
<dbReference type="PANTHER" id="PTHR21461">
    <property type="entry name" value="GLYCOSYLTRANSFERASE FAMILY 92 PROTEIN"/>
    <property type="match status" value="1"/>
</dbReference>
<protein>
    <recommendedName>
        <fullName evidence="8">Glycosyltransferase family 92 protein</fullName>
        <ecNumber evidence="8">2.4.1.-</ecNumber>
    </recommendedName>
</protein>
<evidence type="ECO:0000256" key="7">
    <source>
        <dbReference type="ARBA" id="ARBA00023136"/>
    </source>
</evidence>
<evidence type="ECO:0000313" key="10">
    <source>
        <dbReference type="Proteomes" id="UP000198287"/>
    </source>
</evidence>
<evidence type="ECO:0000313" key="9">
    <source>
        <dbReference type="EMBL" id="OXA62952.1"/>
    </source>
</evidence>
<sequence>MSIKNKPRPKILEWKKCMFSKYTHHFLRLDVICFVLVAVLAIYIGKCYLSVSSFSSSTNNGQKHWPIVQDWEQIFETQVHEKFFVYSAFYDYLGGDAIVKVLGATTPKIQTKFYCHLFDNAREHYETVTSTLQITRHASRELQISPVTIFCKLAGLKYLPSFVSLSPDRALSRSRIKLIPVIYNKPNDLERGDKNILSKTIGFAACVQPTYEYDDVWQFLQWIEFQMIMGVEHFTFYNISIGPQTSCLIKNYNMNAQTGPIIKVLPWQNIRQIPELHNNGQVVQATDCAARFKNKAKFVVILDYDEYIIPRQNLSQQINNYNQLVQFSLANLEYKGHIPVQFQFRSGLFGLGWPAYQNAKKATKVEDKITNKLYLLKHVTRLKHIEPFNYRAKFITMPDFVTEPGIHSMVHALPKNGIELLVPETVAYVHHYRKCNWAEDCAGKETEQDKTGHAFIQQLLPRVVKRYQSVKDLCGIKL</sequence>
<dbReference type="GO" id="GO:0016757">
    <property type="term" value="F:glycosyltransferase activity"/>
    <property type="evidence" value="ECO:0007669"/>
    <property type="project" value="UniProtKB-UniRule"/>
</dbReference>
<dbReference type="InterPro" id="IPR008166">
    <property type="entry name" value="Glyco_transf_92"/>
</dbReference>
<comment type="similarity">
    <text evidence="2 8">Belongs to the glycosyltransferase 92 family.</text>
</comment>
<evidence type="ECO:0000256" key="4">
    <source>
        <dbReference type="ARBA" id="ARBA00022679"/>
    </source>
</evidence>
<dbReference type="OMA" id="FNGASHC"/>
<keyword evidence="10" id="KW-1185">Reference proteome</keyword>
<dbReference type="EMBL" id="LNIX01000001">
    <property type="protein sequence ID" value="OXA62952.1"/>
    <property type="molecule type" value="Genomic_DNA"/>
</dbReference>
<dbReference type="EC" id="2.4.1.-" evidence="8"/>
<evidence type="ECO:0000256" key="8">
    <source>
        <dbReference type="RuleBase" id="RU366017"/>
    </source>
</evidence>
<evidence type="ECO:0000256" key="3">
    <source>
        <dbReference type="ARBA" id="ARBA00022676"/>
    </source>
</evidence>
<name>A0A226EZF0_FOLCA</name>
<evidence type="ECO:0000256" key="5">
    <source>
        <dbReference type="ARBA" id="ARBA00022692"/>
    </source>
</evidence>
<dbReference type="Proteomes" id="UP000198287">
    <property type="component" value="Unassembled WGS sequence"/>
</dbReference>
<comment type="subcellular location">
    <subcellularLocation>
        <location evidence="1">Membrane</location>
        <topology evidence="1">Single-pass membrane protein</topology>
    </subcellularLocation>
</comment>
<keyword evidence="3 8" id="KW-0328">Glycosyltransferase</keyword>
<keyword evidence="5 8" id="KW-0812">Transmembrane</keyword>
<organism evidence="9 10">
    <name type="scientific">Folsomia candida</name>
    <name type="common">Springtail</name>
    <dbReference type="NCBI Taxonomy" id="158441"/>
    <lineage>
        <taxon>Eukaryota</taxon>
        <taxon>Metazoa</taxon>
        <taxon>Ecdysozoa</taxon>
        <taxon>Arthropoda</taxon>
        <taxon>Hexapoda</taxon>
        <taxon>Collembola</taxon>
        <taxon>Entomobryomorpha</taxon>
        <taxon>Isotomoidea</taxon>
        <taxon>Isotomidae</taxon>
        <taxon>Proisotominae</taxon>
        <taxon>Folsomia</taxon>
    </lineage>
</organism>
<gene>
    <name evidence="9" type="ORF">Fcan01_03064</name>
</gene>
<reference evidence="9 10" key="1">
    <citation type="submission" date="2015-12" db="EMBL/GenBank/DDBJ databases">
        <title>The genome of Folsomia candida.</title>
        <authorList>
            <person name="Faddeeva A."/>
            <person name="Derks M.F."/>
            <person name="Anvar Y."/>
            <person name="Smit S."/>
            <person name="Van Straalen N."/>
            <person name="Roelofs D."/>
        </authorList>
    </citation>
    <scope>NUCLEOTIDE SEQUENCE [LARGE SCALE GENOMIC DNA]</scope>
    <source>
        <strain evidence="9 10">VU population</strain>
        <tissue evidence="9">Whole body</tissue>
    </source>
</reference>
<dbReference type="OrthoDB" id="2526284at2759"/>